<dbReference type="SMART" id="SM00267">
    <property type="entry name" value="GGDEF"/>
    <property type="match status" value="1"/>
</dbReference>
<dbReference type="GeneID" id="87106438"/>
<dbReference type="STRING" id="660470.Theba_0589"/>
<dbReference type="HOGENOM" id="CLU_933203_0_0_0"/>
<evidence type="ECO:0000259" key="1">
    <source>
        <dbReference type="SMART" id="SM00267"/>
    </source>
</evidence>
<dbReference type="InterPro" id="IPR029787">
    <property type="entry name" value="Nucleotide_cyclase"/>
</dbReference>
<dbReference type="Gene3D" id="3.30.70.270">
    <property type="match status" value="1"/>
</dbReference>
<dbReference type="EMBL" id="CP003532">
    <property type="protein sequence ID" value="AFK06308.1"/>
    <property type="molecule type" value="Genomic_DNA"/>
</dbReference>
<dbReference type="eggNOG" id="COG5001">
    <property type="taxonomic scope" value="Bacteria"/>
</dbReference>
<dbReference type="GO" id="GO:0071111">
    <property type="term" value="F:cyclic-guanylate-specific phosphodiesterase activity"/>
    <property type="evidence" value="ECO:0007669"/>
    <property type="project" value="InterPro"/>
</dbReference>
<dbReference type="AlphaFoldDB" id="I2F305"/>
<evidence type="ECO:0000313" key="2">
    <source>
        <dbReference type="EMBL" id="AFK06308.1"/>
    </source>
</evidence>
<proteinExistence type="predicted"/>
<dbReference type="RefSeq" id="WP_014730396.1">
    <property type="nucleotide sequence ID" value="NC_017934.1"/>
</dbReference>
<sequence>MRAAKRGIDEGLYIARALLEGNVEACAIVSSEGKIVVANSTWERLAAACFDELSFLSEEFDMKRFSDMLDEVCALRLKEFLSGKTKQVSFALNDFENSKGLPFTIVIYSVEISERLCYFISLRDNSESTVLRNILRDIIYIDPLSGFGNERSLNRFLSKKISSSKENGACFSIVCTMLSNSKEIAAMFGKRILDTVLQRLGKRITLQIEEGKSFRIMDDVYVTVLDCSDRSCVSRTMSVLTSDLEKPVAVSDTDVSPSVVSGICQFPIDGERSESLLSNCLTAIFTAQRKGLKWEFYN</sequence>
<dbReference type="PANTHER" id="PTHR33121">
    <property type="entry name" value="CYCLIC DI-GMP PHOSPHODIESTERASE PDEF"/>
    <property type="match status" value="1"/>
</dbReference>
<reference evidence="2 3" key="1">
    <citation type="journal article" date="2012" name="Genome Biol. Evol.">
        <title>Genome Sequence of the Mesophilic Thermotogales Bacterium Mesotoga prima MesG1.Ag.4.2 Reveals the Largest Thermotogales Genome To Date.</title>
        <authorList>
            <person name="Zhaxybayeva O."/>
            <person name="Swithers K.S."/>
            <person name="Foght J."/>
            <person name="Green A.G."/>
            <person name="Bruce D."/>
            <person name="Detter C."/>
            <person name="Han S."/>
            <person name="Teshima H."/>
            <person name="Han J."/>
            <person name="Woyke T."/>
            <person name="Pitluck S."/>
            <person name="Nolan M."/>
            <person name="Ivanova N."/>
            <person name="Pati A."/>
            <person name="Land M.L."/>
            <person name="Dlutek M."/>
            <person name="Doolittle W.F."/>
            <person name="Noll K.M."/>
            <person name="Nesbo C.L."/>
        </authorList>
    </citation>
    <scope>NUCLEOTIDE SEQUENCE [LARGE SCALE GENOMIC DNA]</scope>
    <source>
        <strain evidence="3">mesG1.Ag.4.2</strain>
    </source>
</reference>
<feature type="domain" description="GGDEF" evidence="1">
    <location>
        <begin position="127"/>
        <end position="297"/>
    </location>
</feature>
<dbReference type="Proteomes" id="UP000002881">
    <property type="component" value="Chromosome"/>
</dbReference>
<dbReference type="InterPro" id="IPR043128">
    <property type="entry name" value="Rev_trsase/Diguanyl_cyclase"/>
</dbReference>
<dbReference type="InterPro" id="IPR000160">
    <property type="entry name" value="GGDEF_dom"/>
</dbReference>
<organism evidence="2 3">
    <name type="scientific">Mesotoga prima MesG1.Ag.4.2</name>
    <dbReference type="NCBI Taxonomy" id="660470"/>
    <lineage>
        <taxon>Bacteria</taxon>
        <taxon>Thermotogati</taxon>
        <taxon>Thermotogota</taxon>
        <taxon>Thermotogae</taxon>
        <taxon>Kosmotogales</taxon>
        <taxon>Kosmotogaceae</taxon>
        <taxon>Mesotoga</taxon>
    </lineage>
</organism>
<gene>
    <name evidence="2" type="ORF">Theba_0589</name>
</gene>
<protein>
    <submittedName>
        <fullName evidence="2">GGDEF domain-containing protein</fullName>
    </submittedName>
</protein>
<dbReference type="Pfam" id="PF00990">
    <property type="entry name" value="GGDEF"/>
    <property type="match status" value="1"/>
</dbReference>
<keyword evidence="3" id="KW-1185">Reference proteome</keyword>
<evidence type="ECO:0000313" key="3">
    <source>
        <dbReference type="Proteomes" id="UP000002881"/>
    </source>
</evidence>
<dbReference type="SUPFAM" id="SSF55073">
    <property type="entry name" value="Nucleotide cyclase"/>
    <property type="match status" value="1"/>
</dbReference>
<dbReference type="InterPro" id="IPR050706">
    <property type="entry name" value="Cyclic-di-GMP_PDE-like"/>
</dbReference>
<dbReference type="KEGG" id="mpg:Theba_0589"/>
<name>I2F305_9BACT</name>
<dbReference type="PANTHER" id="PTHR33121:SF71">
    <property type="entry name" value="OXYGEN SENSOR PROTEIN DOSP"/>
    <property type="match status" value="1"/>
</dbReference>
<accession>I2F305</accession>